<gene>
    <name evidence="1" type="ORF">DGQ38_13010</name>
</gene>
<proteinExistence type="predicted"/>
<dbReference type="Proteomes" id="UP000264330">
    <property type="component" value="Unassembled WGS sequence"/>
</dbReference>
<evidence type="ECO:0000313" key="1">
    <source>
        <dbReference type="EMBL" id="HCV81959.1"/>
    </source>
</evidence>
<accession>A0A3D5J1G7</accession>
<comment type="caution">
    <text evidence="1">The sequence shown here is derived from an EMBL/GenBank/DDBJ whole genome shotgun (WGS) entry which is preliminary data.</text>
</comment>
<evidence type="ECO:0000313" key="2">
    <source>
        <dbReference type="Proteomes" id="UP000264330"/>
    </source>
</evidence>
<dbReference type="Pfam" id="PF08695">
    <property type="entry name" value="Coa1"/>
    <property type="match status" value="1"/>
</dbReference>
<dbReference type="OMA" id="NAGEWEY"/>
<reference evidence="1 2" key="1">
    <citation type="journal article" date="2018" name="Nat. Biotechnol.">
        <title>A standardized bacterial taxonomy based on genome phylogeny substantially revises the tree of life.</title>
        <authorList>
            <person name="Parks D.H."/>
            <person name="Chuvochina M."/>
            <person name="Waite D.W."/>
            <person name="Rinke C."/>
            <person name="Skarshewski A."/>
            <person name="Chaumeil P.A."/>
            <person name="Hugenholtz P."/>
        </authorList>
    </citation>
    <scope>NUCLEOTIDE SEQUENCE [LARGE SCALE GENOMIC DNA]</scope>
    <source>
        <strain evidence="1">UBA9359</strain>
    </source>
</reference>
<dbReference type="EMBL" id="DPMF01000298">
    <property type="protein sequence ID" value="HCV81959.1"/>
    <property type="molecule type" value="Genomic_DNA"/>
</dbReference>
<organism evidence="1 2">
    <name type="scientific">Zunongwangia profunda</name>
    <dbReference type="NCBI Taxonomy" id="398743"/>
    <lineage>
        <taxon>Bacteria</taxon>
        <taxon>Pseudomonadati</taxon>
        <taxon>Bacteroidota</taxon>
        <taxon>Flavobacteriia</taxon>
        <taxon>Flavobacteriales</taxon>
        <taxon>Flavobacteriaceae</taxon>
        <taxon>Zunongwangia</taxon>
    </lineage>
</organism>
<sequence>MKKWLVISIGIIAVLLILAFSTTNLGTHISNFTEIYADEGLHKDALDIANNDPKVTDYFGTISLKDNLSLLNGDVQYSEDHNKVELTFKFKGSKANGVIDIKAARNAGEWEYKAIILRNKDKKIELVESSKV</sequence>
<protein>
    <submittedName>
        <fullName evidence="1">Uncharacterized protein</fullName>
    </submittedName>
</protein>
<dbReference type="InterPro" id="IPR014807">
    <property type="entry name" value="Coa1"/>
</dbReference>
<dbReference type="AlphaFoldDB" id="A0A3D5J1G7"/>
<name>A0A3D5J1G7_9FLAO</name>
<dbReference type="RefSeq" id="WP_013070888.1">
    <property type="nucleotide sequence ID" value="NZ_CAJXAW010000006.1"/>
</dbReference>